<gene>
    <name evidence="1" type="ORF">HND93_01380</name>
</gene>
<organism evidence="1 2">
    <name type="scientific">Azospirillum oleiclasticum</name>
    <dbReference type="NCBI Taxonomy" id="2735135"/>
    <lineage>
        <taxon>Bacteria</taxon>
        <taxon>Pseudomonadati</taxon>
        <taxon>Pseudomonadota</taxon>
        <taxon>Alphaproteobacteria</taxon>
        <taxon>Rhodospirillales</taxon>
        <taxon>Azospirillaceae</taxon>
        <taxon>Azospirillum</taxon>
    </lineage>
</organism>
<dbReference type="EMBL" id="JABFDB010000001">
    <property type="protein sequence ID" value="NYZ18347.1"/>
    <property type="molecule type" value="Genomic_DNA"/>
</dbReference>
<name>A0ABX2T208_9PROT</name>
<accession>A0ABX2T208</accession>
<evidence type="ECO:0000313" key="1">
    <source>
        <dbReference type="EMBL" id="NYZ18347.1"/>
    </source>
</evidence>
<proteinExistence type="predicted"/>
<sequence>MKAIHFTPIGQQTTTPNHASAAISDFDALTEGSWLRPGSPGTIARLMVYLSPPKLVRSRLEAQARYPSIPERVRRRLGCINPRLLVVEDDPAHPRFTTAAGPTGFDTASLKWALETSDRVVLWAGEAVAPGAREMIEPWLLAGQNVAIIATQPPQTDPWLARVLEVCKRPPSLMCCRPAGVPGAREMIEPWLLAGQNVTIIATQPTDPLRVRGEALRNAVFQHIADLKADFPFIVVGVPGGELPEDLFTTPRQIGTFTVERKCADDTLNSPLLEGYVSRRGGLIFACEALADYRRLTSREATFAARGYRLWGLTDAGGVG</sequence>
<reference evidence="1 2" key="1">
    <citation type="submission" date="2020-05" db="EMBL/GenBank/DDBJ databases">
        <title>Azospirillum oleiclasticum sp. nov, a nitrogen-fixing and heavy crude oil-emulsifying bacterium isolated from the crude oil of Yumen Oilfield.</title>
        <authorList>
            <person name="Wu D."/>
            <person name="Cai M."/>
            <person name="Zhang X."/>
        </authorList>
    </citation>
    <scope>NUCLEOTIDE SEQUENCE [LARGE SCALE GENOMIC DNA]</scope>
    <source>
        <strain evidence="1 2">ROY-1-1-2</strain>
    </source>
</reference>
<protein>
    <submittedName>
        <fullName evidence="1">Uncharacterized protein</fullName>
    </submittedName>
</protein>
<dbReference type="RefSeq" id="WP_180280099.1">
    <property type="nucleotide sequence ID" value="NZ_JABFDB010000001.1"/>
</dbReference>
<keyword evidence="2" id="KW-1185">Reference proteome</keyword>
<comment type="caution">
    <text evidence="1">The sequence shown here is derived from an EMBL/GenBank/DDBJ whole genome shotgun (WGS) entry which is preliminary data.</text>
</comment>
<dbReference type="Proteomes" id="UP000584642">
    <property type="component" value="Unassembled WGS sequence"/>
</dbReference>
<evidence type="ECO:0000313" key="2">
    <source>
        <dbReference type="Proteomes" id="UP000584642"/>
    </source>
</evidence>